<dbReference type="InterPro" id="IPR012347">
    <property type="entry name" value="Ferritin-like"/>
</dbReference>
<keyword evidence="4" id="KW-0946">Virion</keyword>
<protein>
    <submittedName>
        <fullName evidence="4">Spore coat protein</fullName>
    </submittedName>
</protein>
<accession>T0BHT0</accession>
<dbReference type="GO" id="GO:0030435">
    <property type="term" value="P:sporulation resulting in formation of a cellular spore"/>
    <property type="evidence" value="ECO:0007669"/>
    <property type="project" value="UniProtKB-KW"/>
</dbReference>
<gene>
    <name evidence="4" type="ORF">K1I37_06885</name>
</gene>
<evidence type="ECO:0000313" key="5">
    <source>
        <dbReference type="Proteomes" id="UP000829401"/>
    </source>
</evidence>
<evidence type="ECO:0000256" key="2">
    <source>
        <dbReference type="ARBA" id="ARBA00024325"/>
    </source>
</evidence>
<dbReference type="PANTHER" id="PTHR39183">
    <property type="entry name" value="SPORE COAT PROTEIN F-LIKE PROTEIN YHCQ"/>
    <property type="match status" value="1"/>
</dbReference>
<name>T0BHT0_ALIAG</name>
<dbReference type="Gene3D" id="1.20.1260.10">
    <property type="match status" value="1"/>
</dbReference>
<dbReference type="EMBL" id="CP080467">
    <property type="protein sequence ID" value="UNO50192.1"/>
    <property type="molecule type" value="Genomic_DNA"/>
</dbReference>
<sequence length="125" mass="14124">MANMDTKKVDVDIERFSNLIPIANQSAALECLLTIKSGVRNYAIALTECATPEVRTTVRNQLNALLDMHEKLSALMIRKGWLQPHTPAQQFQMDIQSAQMTTSICKLPLFRDRAPILETFDTPQH</sequence>
<comment type="similarity">
    <text evidence="3">Belongs to the CotF family.</text>
</comment>
<dbReference type="RefSeq" id="WP_021297548.1">
    <property type="nucleotide sequence ID" value="NZ_AURB01000156.1"/>
</dbReference>
<evidence type="ECO:0000256" key="3">
    <source>
        <dbReference type="ARBA" id="ARBA00024344"/>
    </source>
</evidence>
<keyword evidence="5" id="KW-1185">Reference proteome</keyword>
<dbReference type="Proteomes" id="UP000829401">
    <property type="component" value="Chromosome"/>
</dbReference>
<evidence type="ECO:0000256" key="1">
    <source>
        <dbReference type="ARBA" id="ARBA00022969"/>
    </source>
</evidence>
<keyword evidence="4" id="KW-0167">Capsid protein</keyword>
<reference evidence="5" key="1">
    <citation type="journal article" date="2022" name="G3 (Bethesda)">
        <title>Unveiling the complete genome sequence of Alicyclobacillus acidoterrestris DSM 3922T, a taint-producing strain.</title>
        <authorList>
            <person name="Leonardo I.C."/>
            <person name="Barreto Crespo M.T."/>
            <person name="Gaspar F.B."/>
        </authorList>
    </citation>
    <scope>NUCLEOTIDE SEQUENCE [LARGE SCALE GENOMIC DNA]</scope>
    <source>
        <strain evidence="5">DSM 3922</strain>
    </source>
</reference>
<dbReference type="PANTHER" id="PTHR39183:SF1">
    <property type="entry name" value="SPORE COAT PROTEIN F-LIKE PROTEIN YHCQ"/>
    <property type="match status" value="1"/>
</dbReference>
<evidence type="ECO:0000313" key="4">
    <source>
        <dbReference type="EMBL" id="UNO50192.1"/>
    </source>
</evidence>
<comment type="subcellular location">
    <subcellularLocation>
        <location evidence="2">Spore coat</location>
    </subcellularLocation>
</comment>
<dbReference type="KEGG" id="aaco:K1I37_06885"/>
<keyword evidence="1" id="KW-0749">Sporulation</keyword>
<accession>A0A9E6ZIA0</accession>
<dbReference type="InterPro" id="IPR012851">
    <property type="entry name" value="Spore_coat_CotF-like"/>
</dbReference>
<dbReference type="STRING" id="1356854.N007_12455"/>
<dbReference type="Pfam" id="PF07875">
    <property type="entry name" value="Coat_F"/>
    <property type="match status" value="1"/>
</dbReference>
<dbReference type="AlphaFoldDB" id="T0BHT0"/>
<proteinExistence type="inferred from homology"/>
<dbReference type="eggNOG" id="COG5577">
    <property type="taxonomic scope" value="Bacteria"/>
</dbReference>
<organism evidence="4 5">
    <name type="scientific">Alicyclobacillus acidoterrestris (strain ATCC 49025 / DSM 3922 / CIP 106132 / NCIMB 13137 / GD3B)</name>
    <dbReference type="NCBI Taxonomy" id="1356854"/>
    <lineage>
        <taxon>Bacteria</taxon>
        <taxon>Bacillati</taxon>
        <taxon>Bacillota</taxon>
        <taxon>Bacilli</taxon>
        <taxon>Bacillales</taxon>
        <taxon>Alicyclobacillaceae</taxon>
        <taxon>Alicyclobacillus</taxon>
    </lineage>
</organism>